<dbReference type="AlphaFoldDB" id="A0A9P8RSY5"/>
<gene>
    <name evidence="1" type="ORF">GP486_001606</name>
</gene>
<keyword evidence="2" id="KW-1185">Reference proteome</keyword>
<evidence type="ECO:0000313" key="1">
    <source>
        <dbReference type="EMBL" id="KAH0565008.1"/>
    </source>
</evidence>
<dbReference type="PANTHER" id="PTHR33112:SF16">
    <property type="entry name" value="HETEROKARYON INCOMPATIBILITY DOMAIN-CONTAINING PROTEIN"/>
    <property type="match status" value="1"/>
</dbReference>
<proteinExistence type="predicted"/>
<accession>A0A9P8RSY5</accession>
<name>A0A9P8RSY5_9PEZI</name>
<dbReference type="Proteomes" id="UP000750711">
    <property type="component" value="Unassembled WGS sequence"/>
</dbReference>
<comment type="caution">
    <text evidence="1">The sequence shown here is derived from an EMBL/GenBank/DDBJ whole genome shotgun (WGS) entry which is preliminary data.</text>
</comment>
<dbReference type="PANTHER" id="PTHR33112">
    <property type="entry name" value="DOMAIN PROTEIN, PUTATIVE-RELATED"/>
    <property type="match status" value="1"/>
</dbReference>
<dbReference type="EMBL" id="JAGHQM010000149">
    <property type="protein sequence ID" value="KAH0565008.1"/>
    <property type="molecule type" value="Genomic_DNA"/>
</dbReference>
<sequence length="331" mass="38195">MQERLLSPRTIEFGTRQLRFICQHNPRGITDGWRLKSEENKYRQDNLDDVAVLQADFDALQGTQRQMPIIGFEEGMHNWMKLVEVFTHRFVTMSRDRILAISGIAERYGRVFGDQYCAGIWRSTFAKALFWEPAGELHPRPQIWQGPSWSWTSINGPVRFTLDSVSDEDELPIVAIDIELANPANPYGELLEGSGHLTLKARTLMALLTFVEDKAFGPEVFAKGVMMRRNITTFTIRVSYDALDPTDEERDANNVVLIELSSKCGDHNWSCRGMVVRLVTEDIYTRVETFEYKTDGTNRRKDDESLEQWQQRVFRELSWFSGECAKVIDII</sequence>
<organism evidence="1 2">
    <name type="scientific">Trichoglossum hirsutum</name>
    <dbReference type="NCBI Taxonomy" id="265104"/>
    <lineage>
        <taxon>Eukaryota</taxon>
        <taxon>Fungi</taxon>
        <taxon>Dikarya</taxon>
        <taxon>Ascomycota</taxon>
        <taxon>Pezizomycotina</taxon>
        <taxon>Geoglossomycetes</taxon>
        <taxon>Geoglossales</taxon>
        <taxon>Geoglossaceae</taxon>
        <taxon>Trichoglossum</taxon>
    </lineage>
</organism>
<reference evidence="1" key="1">
    <citation type="submission" date="2021-03" db="EMBL/GenBank/DDBJ databases">
        <title>Comparative genomics and phylogenomic investigation of the class Geoglossomycetes provide insights into ecological specialization and systematics.</title>
        <authorList>
            <person name="Melie T."/>
            <person name="Pirro S."/>
            <person name="Miller A.N."/>
            <person name="Quandt A."/>
        </authorList>
    </citation>
    <scope>NUCLEOTIDE SEQUENCE</scope>
    <source>
        <strain evidence="1">CAQ_001_2017</strain>
    </source>
</reference>
<evidence type="ECO:0000313" key="2">
    <source>
        <dbReference type="Proteomes" id="UP000750711"/>
    </source>
</evidence>
<protein>
    <submittedName>
        <fullName evidence="1">Uncharacterized protein</fullName>
    </submittedName>
</protein>